<dbReference type="SUPFAM" id="SSF54328">
    <property type="entry name" value="Staphylokinase/streptokinase"/>
    <property type="match status" value="1"/>
</dbReference>
<accession>A0A7M1R1L9</accession>
<dbReference type="GO" id="GO:0005576">
    <property type="term" value="C:extracellular region"/>
    <property type="evidence" value="ECO:0007669"/>
    <property type="project" value="InterPro"/>
</dbReference>
<evidence type="ECO:0000313" key="1">
    <source>
        <dbReference type="EMBL" id="QOR48053.1"/>
    </source>
</evidence>
<name>A0A7M1R1L9_9ACTO</name>
<dbReference type="EMBL" id="CP063212">
    <property type="protein sequence ID" value="QOR48053.1"/>
    <property type="molecule type" value="Genomic_DNA"/>
</dbReference>
<reference evidence="1 2" key="1">
    <citation type="submission" date="2020-10" db="EMBL/GenBank/DDBJ databases">
        <title>Trueperella pecoris sp. nov. isolated from bovine and porcine specimens.</title>
        <authorList>
            <person name="Schoenecker L."/>
            <person name="Schnydrig P."/>
            <person name="Brodard I."/>
            <person name="Thomann A."/>
            <person name="Hemphill A."/>
            <person name="Rodriguez-Campos S."/>
            <person name="Perreten V."/>
            <person name="Jores J."/>
            <person name="Kittl S."/>
        </authorList>
    </citation>
    <scope>NUCLEOTIDE SEQUENCE [LARGE SCALE GENOMIC DNA]</scope>
    <source>
        <strain evidence="1 2">19OD0592</strain>
    </source>
</reference>
<evidence type="ECO:0000313" key="2">
    <source>
        <dbReference type="Proteomes" id="UP000594961"/>
    </source>
</evidence>
<dbReference type="InterPro" id="IPR036120">
    <property type="entry name" value="SAK/SK_sf"/>
</dbReference>
<dbReference type="RefSeq" id="WP_197554055.1">
    <property type="nucleotide sequence ID" value="NZ_CP063212.1"/>
</dbReference>
<protein>
    <submittedName>
        <fullName evidence="1">Uncharacterized protein</fullName>
    </submittedName>
</protein>
<dbReference type="Gene3D" id="3.10.20.180">
    <property type="match status" value="1"/>
</dbReference>
<organism evidence="1 2">
    <name type="scientific">Trueperella pecoris</name>
    <dbReference type="NCBI Taxonomy" id="2733571"/>
    <lineage>
        <taxon>Bacteria</taxon>
        <taxon>Bacillati</taxon>
        <taxon>Actinomycetota</taxon>
        <taxon>Actinomycetes</taxon>
        <taxon>Actinomycetales</taxon>
        <taxon>Actinomycetaceae</taxon>
        <taxon>Trueperella</taxon>
    </lineage>
</organism>
<gene>
    <name evidence="1" type="ORF">INS90_01775</name>
</gene>
<sequence>MFNVSGVETATKKPLTIKWGELDLEDGRYVTKSALLTAIEFKLNEAPSQLTYKVAGLDSYSLKDKYGKSYTFNGDEKLYLDVESDKDHFNFEGVVTAEVVKYGKSVDEIVHQAKEVTLNYTAEFFAYEDGRLFSLGVRAADEIPVAVGEKYTSEDLTELANTIKKQPSHIRGVDLSGYTIERRREAYIDRDDNTRGTLSYDGEEFDYEVTPREAHVQMGKDGNPTVIEGANFDYIRDSFVVLRPGETAPAQVEGVDDVEVKVRYVHADTDAEILSKIVKTDLPSVRAQFWDGYSKESKASLFENTITVHGQVYVLAPRVVEESEEDGMLVFTVAVGEKLADSNDSWVYGESTIGEREANGRMLGGFRTATVR</sequence>
<proteinExistence type="predicted"/>
<dbReference type="Proteomes" id="UP000594961">
    <property type="component" value="Chromosome"/>
</dbReference>
<dbReference type="AlphaFoldDB" id="A0A7M1R1L9"/>